<evidence type="ECO:0000313" key="2">
    <source>
        <dbReference type="EMBL" id="POF29011.1"/>
    </source>
</evidence>
<dbReference type="EMBL" id="PPCN01000010">
    <property type="protein sequence ID" value="POF29011.1"/>
    <property type="molecule type" value="Genomic_DNA"/>
</dbReference>
<keyword evidence="3" id="KW-1185">Reference proteome</keyword>
<dbReference type="AlphaFoldDB" id="A0A2S3UMV1"/>
<dbReference type="Pfam" id="PF06170">
    <property type="entry name" value="DUF983"/>
    <property type="match status" value="1"/>
</dbReference>
<proteinExistence type="predicted"/>
<keyword evidence="1" id="KW-0812">Transmembrane</keyword>
<sequence>MTVLYETNANPDGAELTSTKAHRPVLAAMLRGAANKCMNCGQGKVFDGFLKNAHACSQCGQEFHHHRADDAPPYFTITIVGHIIIPALLAVEVLWHPAIWIHMSLWLPLTILLALSLMRPIKGALIGLQWALYMHGFDPDAEDDLPVVPAPAPAIVERLS</sequence>
<keyword evidence="1" id="KW-1133">Transmembrane helix</keyword>
<name>A0A2S3UMV1_9HYPH</name>
<evidence type="ECO:0000256" key="1">
    <source>
        <dbReference type="SAM" id="Phobius"/>
    </source>
</evidence>
<dbReference type="RefSeq" id="WP_408014121.1">
    <property type="nucleotide sequence ID" value="NZ_PPCN01000010.1"/>
</dbReference>
<protein>
    <submittedName>
        <fullName evidence="2">Uncharacterized protein (DUF983 family)</fullName>
    </submittedName>
</protein>
<dbReference type="InterPro" id="IPR009325">
    <property type="entry name" value="DUF983"/>
</dbReference>
<reference evidence="2 3" key="1">
    <citation type="submission" date="2018-01" db="EMBL/GenBank/DDBJ databases">
        <title>Genomic Encyclopedia of Archaeal and Bacterial Type Strains, Phase II (KMG-II): from individual species to whole genera.</title>
        <authorList>
            <person name="Goeker M."/>
        </authorList>
    </citation>
    <scope>NUCLEOTIDE SEQUENCE [LARGE SCALE GENOMIC DNA]</scope>
    <source>
        <strain evidence="2 3">DSM 17023</strain>
    </source>
</reference>
<dbReference type="Proteomes" id="UP000236959">
    <property type="component" value="Unassembled WGS sequence"/>
</dbReference>
<feature type="transmembrane region" description="Helical" evidence="1">
    <location>
        <begin position="74"/>
        <end position="93"/>
    </location>
</feature>
<gene>
    <name evidence="2" type="ORF">CLV41_11015</name>
</gene>
<comment type="caution">
    <text evidence="2">The sequence shown here is derived from an EMBL/GenBank/DDBJ whole genome shotgun (WGS) entry which is preliminary data.</text>
</comment>
<organism evidence="2 3">
    <name type="scientific">Roseibium marinum</name>
    <dbReference type="NCBI Taxonomy" id="281252"/>
    <lineage>
        <taxon>Bacteria</taxon>
        <taxon>Pseudomonadati</taxon>
        <taxon>Pseudomonadota</taxon>
        <taxon>Alphaproteobacteria</taxon>
        <taxon>Hyphomicrobiales</taxon>
        <taxon>Stappiaceae</taxon>
        <taxon>Roseibium</taxon>
    </lineage>
</organism>
<feature type="transmembrane region" description="Helical" evidence="1">
    <location>
        <begin position="99"/>
        <end position="118"/>
    </location>
</feature>
<keyword evidence="1" id="KW-0472">Membrane</keyword>
<evidence type="ECO:0000313" key="3">
    <source>
        <dbReference type="Proteomes" id="UP000236959"/>
    </source>
</evidence>
<accession>A0A2S3UMV1</accession>